<dbReference type="AlphaFoldDB" id="A0A161R1M4"/>
<dbReference type="Proteomes" id="UP000076574">
    <property type="component" value="Unassembled WGS sequence"/>
</dbReference>
<dbReference type="EMBL" id="LVYV01000018">
    <property type="protein sequence ID" value="KZD22621.1"/>
    <property type="molecule type" value="Genomic_DNA"/>
</dbReference>
<comment type="caution">
    <text evidence="2">The sequence shown here is derived from an EMBL/GenBank/DDBJ whole genome shotgun (WGS) entry which is preliminary data.</text>
</comment>
<proteinExistence type="predicted"/>
<evidence type="ECO:0000313" key="2">
    <source>
        <dbReference type="EMBL" id="KZD22621.1"/>
    </source>
</evidence>
<dbReference type="GO" id="GO:0003677">
    <property type="term" value="F:DNA binding"/>
    <property type="evidence" value="ECO:0007669"/>
    <property type="project" value="InterPro"/>
</dbReference>
<keyword evidence="3" id="KW-1185">Reference proteome</keyword>
<dbReference type="OrthoDB" id="9795596at2"/>
<reference evidence="2 3" key="1">
    <citation type="submission" date="2016-03" db="EMBL/GenBank/DDBJ databases">
        <title>Microsymbionts genomes from the relict species Vavilovia formosa (Stev.) Fed.</title>
        <authorList>
            <person name="Kopat V."/>
            <person name="Chirak E."/>
            <person name="Kimeklis A."/>
            <person name="Andronov E."/>
        </authorList>
    </citation>
    <scope>NUCLEOTIDE SEQUENCE [LARGE SCALE GENOMIC DNA]</scope>
    <source>
        <strain evidence="2 3">Vaf07</strain>
    </source>
</reference>
<sequence length="107" mass="11560">MKKPTSTKSSGNVFADLGLPNADEHLIKAEIVLGIAARIKSKGLTQAQASKLIGLAQPDVSKLLRGQFGGYSYERLFGFLVALGERVKIEVSDAKTKKQARVELEMS</sequence>
<gene>
    <name evidence="2" type="ORF">A4A58_28830</name>
</gene>
<dbReference type="Pfam" id="PF13744">
    <property type="entry name" value="HTH_37"/>
    <property type="match status" value="1"/>
</dbReference>
<feature type="domain" description="HigA2-like helix-turn-helix" evidence="1">
    <location>
        <begin position="13"/>
        <end position="92"/>
    </location>
</feature>
<protein>
    <recommendedName>
        <fullName evidence="1">HigA2-like helix-turn-helix domain-containing protein</fullName>
    </recommendedName>
</protein>
<name>A0A161R1M4_9BRAD</name>
<organism evidence="2 3">
    <name type="scientific">Tardiphaga robiniae</name>
    <dbReference type="NCBI Taxonomy" id="943830"/>
    <lineage>
        <taxon>Bacteria</taxon>
        <taxon>Pseudomonadati</taxon>
        <taxon>Pseudomonadota</taxon>
        <taxon>Alphaproteobacteria</taxon>
        <taxon>Hyphomicrobiales</taxon>
        <taxon>Nitrobacteraceae</taxon>
        <taxon>Tardiphaga</taxon>
    </lineage>
</organism>
<dbReference type="InterPro" id="IPR039554">
    <property type="entry name" value="HigA2-like_HTH"/>
</dbReference>
<accession>A0A161R1M4</accession>
<dbReference type="STRING" id="943830.A4A58_28830"/>
<evidence type="ECO:0000313" key="3">
    <source>
        <dbReference type="Proteomes" id="UP000076574"/>
    </source>
</evidence>
<evidence type="ECO:0000259" key="1">
    <source>
        <dbReference type="Pfam" id="PF13744"/>
    </source>
</evidence>
<dbReference type="Gene3D" id="1.10.260.40">
    <property type="entry name" value="lambda repressor-like DNA-binding domains"/>
    <property type="match status" value="1"/>
</dbReference>
<dbReference type="SUPFAM" id="SSF47413">
    <property type="entry name" value="lambda repressor-like DNA-binding domains"/>
    <property type="match status" value="1"/>
</dbReference>
<dbReference type="InterPro" id="IPR010982">
    <property type="entry name" value="Lambda_DNA-bd_dom_sf"/>
</dbReference>